<feature type="transmembrane region" description="Helical" evidence="13">
    <location>
        <begin position="120"/>
        <end position="138"/>
    </location>
</feature>
<reference evidence="14" key="1">
    <citation type="submission" date="2022-10" db="EMBL/GenBank/DDBJ databases">
        <title>Flavobacterium sp. nov., a bacterium isolated from lake sediment.</title>
        <authorList>
            <person name="Qu J.-H."/>
        </authorList>
    </citation>
    <scope>NUCLEOTIDE SEQUENCE</scope>
    <source>
        <strain evidence="14">TH16-21</strain>
    </source>
</reference>
<feature type="transmembrane region" description="Helical" evidence="13">
    <location>
        <begin position="96"/>
        <end position="114"/>
    </location>
</feature>
<evidence type="ECO:0000256" key="8">
    <source>
        <dbReference type="ARBA" id="ARBA00023315"/>
    </source>
</evidence>
<comment type="similarity">
    <text evidence="10">Belongs to the acyltransferase CrtO family.</text>
</comment>
<evidence type="ECO:0000256" key="11">
    <source>
        <dbReference type="ARBA" id="ARBA00023667"/>
    </source>
</evidence>
<keyword evidence="4 13" id="KW-0812">Transmembrane</keyword>
<evidence type="ECO:0000256" key="3">
    <source>
        <dbReference type="ARBA" id="ARBA00022679"/>
    </source>
</evidence>
<evidence type="ECO:0000256" key="9">
    <source>
        <dbReference type="ARBA" id="ARBA00023588"/>
    </source>
</evidence>
<proteinExistence type="inferred from homology"/>
<evidence type="ECO:0000256" key="2">
    <source>
        <dbReference type="ARBA" id="ARBA00022475"/>
    </source>
</evidence>
<gene>
    <name evidence="14" type="ORF">OJ995_04710</name>
</gene>
<keyword evidence="3" id="KW-0808">Transferase</keyword>
<keyword evidence="5" id="KW-0732">Signal</keyword>
<keyword evidence="2" id="KW-1003">Cell membrane</keyword>
<dbReference type="Proteomes" id="UP001165677">
    <property type="component" value="Unassembled WGS sequence"/>
</dbReference>
<evidence type="ECO:0000256" key="13">
    <source>
        <dbReference type="SAM" id="Phobius"/>
    </source>
</evidence>
<name>A0ABT3EG09_9FLAO</name>
<keyword evidence="15" id="KW-1185">Reference proteome</keyword>
<comment type="subcellular location">
    <subcellularLocation>
        <location evidence="1">Cell membrane</location>
        <topology evidence="1">Single-pass membrane protein</topology>
    </subcellularLocation>
</comment>
<comment type="pathway">
    <text evidence="9">Carotenoid biosynthesis; staphyloxanthin biosynthesis; staphyloxanthin from farnesyl diphosphate: step 5/5.</text>
</comment>
<sequence>MILKHLSFSISIVFISFIVGMILTVLIRKTNFYNSILSNLNFVKSDKTNKIIGVGIVKWIVKNTFFKFLNQKLKFERKINISEVKNIRNEMTKAEIDHLFAFIFVLIIVIYELFYQKYLLAFIMLIVNIVMNLFPSLLQQQNKRRIDKLIFKFENKDKKIKH</sequence>
<keyword evidence="7 13" id="KW-0472">Membrane</keyword>
<evidence type="ECO:0000256" key="6">
    <source>
        <dbReference type="ARBA" id="ARBA00022989"/>
    </source>
</evidence>
<evidence type="ECO:0000256" key="7">
    <source>
        <dbReference type="ARBA" id="ARBA00023136"/>
    </source>
</evidence>
<evidence type="ECO:0000256" key="4">
    <source>
        <dbReference type="ARBA" id="ARBA00022692"/>
    </source>
</evidence>
<evidence type="ECO:0000256" key="5">
    <source>
        <dbReference type="ARBA" id="ARBA00022729"/>
    </source>
</evidence>
<evidence type="ECO:0000256" key="1">
    <source>
        <dbReference type="ARBA" id="ARBA00004162"/>
    </source>
</evidence>
<organism evidence="14 15">
    <name type="scientific">Flavobacterium lacisediminis</name>
    <dbReference type="NCBI Taxonomy" id="2989705"/>
    <lineage>
        <taxon>Bacteria</taxon>
        <taxon>Pseudomonadati</taxon>
        <taxon>Bacteroidota</taxon>
        <taxon>Flavobacteriia</taxon>
        <taxon>Flavobacteriales</taxon>
        <taxon>Flavobacteriaceae</taxon>
        <taxon>Flavobacterium</taxon>
    </lineage>
</organism>
<feature type="transmembrane region" description="Helical" evidence="13">
    <location>
        <begin position="6"/>
        <end position="27"/>
    </location>
</feature>
<accession>A0ABT3EG09</accession>
<evidence type="ECO:0000256" key="10">
    <source>
        <dbReference type="ARBA" id="ARBA00023603"/>
    </source>
</evidence>
<comment type="function">
    <text evidence="12">Catalyzes the acylation of glycosyl-4,4'-diaponeurosporenoate, i.e. the esterification of glucose at the C6'' position with the carboxyl group of the C(15) fatty acid 12-methyltetradecanoic acid, to yield staphyloxanthin. This is the last step in the biosynthesis of this orange pigment, present in most staphylococci strains.</text>
</comment>
<dbReference type="InterPro" id="IPR044021">
    <property type="entry name" value="CrtO"/>
</dbReference>
<dbReference type="Pfam" id="PF18927">
    <property type="entry name" value="CrtO"/>
    <property type="match status" value="1"/>
</dbReference>
<comment type="caution">
    <text evidence="14">The sequence shown here is derived from an EMBL/GenBank/DDBJ whole genome shotgun (WGS) entry which is preliminary data.</text>
</comment>
<evidence type="ECO:0000256" key="12">
    <source>
        <dbReference type="ARBA" id="ARBA00025324"/>
    </source>
</evidence>
<keyword evidence="6 13" id="KW-1133">Transmembrane helix</keyword>
<dbReference type="EMBL" id="JAPCIO010000002">
    <property type="protein sequence ID" value="MCW1147517.1"/>
    <property type="molecule type" value="Genomic_DNA"/>
</dbReference>
<protein>
    <recommendedName>
        <fullName evidence="11">Glycosyl-4,4'-diaponeurosporenoate acyltransferase</fullName>
    </recommendedName>
</protein>
<evidence type="ECO:0000313" key="15">
    <source>
        <dbReference type="Proteomes" id="UP001165677"/>
    </source>
</evidence>
<keyword evidence="8" id="KW-0012">Acyltransferase</keyword>
<dbReference type="RefSeq" id="WP_264368360.1">
    <property type="nucleotide sequence ID" value="NZ_JAPCIO010000002.1"/>
</dbReference>
<evidence type="ECO:0000313" key="14">
    <source>
        <dbReference type="EMBL" id="MCW1147517.1"/>
    </source>
</evidence>